<protein>
    <submittedName>
        <fullName evidence="1">Uncharacterized protein</fullName>
    </submittedName>
</protein>
<dbReference type="EnsemblPlants" id="MELO3C030810.2.1">
    <property type="protein sequence ID" value="MELO3C030810.2.1"/>
    <property type="gene ID" value="MELO3C030810.2"/>
</dbReference>
<dbReference type="AlphaFoldDB" id="A0A9I9E9W2"/>
<reference evidence="1" key="1">
    <citation type="submission" date="2023-03" db="UniProtKB">
        <authorList>
            <consortium name="EnsemblPlants"/>
        </authorList>
    </citation>
    <scope>IDENTIFICATION</scope>
</reference>
<dbReference type="Gramene" id="MELO3C030810.2.1">
    <property type="protein sequence ID" value="MELO3C030810.2.1"/>
    <property type="gene ID" value="MELO3C030810.2"/>
</dbReference>
<evidence type="ECO:0000313" key="1">
    <source>
        <dbReference type="EnsemblPlants" id="MELO3C030810.2.1"/>
    </source>
</evidence>
<name>A0A9I9E9W2_CUCME</name>
<proteinExistence type="predicted"/>
<organism evidence="1">
    <name type="scientific">Cucumis melo</name>
    <name type="common">Muskmelon</name>
    <dbReference type="NCBI Taxonomy" id="3656"/>
    <lineage>
        <taxon>Eukaryota</taxon>
        <taxon>Viridiplantae</taxon>
        <taxon>Streptophyta</taxon>
        <taxon>Embryophyta</taxon>
        <taxon>Tracheophyta</taxon>
        <taxon>Spermatophyta</taxon>
        <taxon>Magnoliopsida</taxon>
        <taxon>eudicotyledons</taxon>
        <taxon>Gunneridae</taxon>
        <taxon>Pentapetalae</taxon>
        <taxon>rosids</taxon>
        <taxon>fabids</taxon>
        <taxon>Cucurbitales</taxon>
        <taxon>Cucurbitaceae</taxon>
        <taxon>Benincaseae</taxon>
        <taxon>Cucumis</taxon>
    </lineage>
</organism>
<accession>A0A9I9E9W2</accession>
<sequence>MLPKFREKKIVHFQIFILRSTLHFAPEVEAVAGDLPVGTFTEIPSQVLSDELSSCCPLLIIEVFNSVVFFVSCTNPGNTPCPISISFENIEIETGLVSSGNVEIELGIEERRGSDVELREFHG</sequence>